<reference evidence="2 3" key="1">
    <citation type="submission" date="2009-02" db="EMBL/GenBank/DDBJ databases">
        <title>Sequencing of the draft genome and assembly of Dethiobacter alkaliphilus AHT 1.</title>
        <authorList>
            <consortium name="US DOE Joint Genome Institute (JGI-PGF)"/>
            <person name="Lucas S."/>
            <person name="Copeland A."/>
            <person name="Lapidus A."/>
            <person name="Glavina del Rio T."/>
            <person name="Dalin E."/>
            <person name="Tice H."/>
            <person name="Bruce D."/>
            <person name="Goodwin L."/>
            <person name="Pitluck S."/>
            <person name="Larimer F."/>
            <person name="Land M.L."/>
            <person name="Hauser L."/>
            <person name="Muyzer G."/>
        </authorList>
    </citation>
    <scope>NUCLEOTIDE SEQUENCE [LARGE SCALE GENOMIC DNA]</scope>
    <source>
        <strain evidence="2 3">AHT 1</strain>
    </source>
</reference>
<organism evidence="2 3">
    <name type="scientific">Dethiobacter alkaliphilus AHT 1</name>
    <dbReference type="NCBI Taxonomy" id="555088"/>
    <lineage>
        <taxon>Bacteria</taxon>
        <taxon>Bacillati</taxon>
        <taxon>Bacillota</taxon>
        <taxon>Dethiobacteria</taxon>
        <taxon>Dethiobacterales</taxon>
        <taxon>Dethiobacteraceae</taxon>
        <taxon>Dethiobacter</taxon>
    </lineage>
</organism>
<dbReference type="Gene3D" id="3.40.50.620">
    <property type="entry name" value="HUPs"/>
    <property type="match status" value="1"/>
</dbReference>
<proteinExistence type="predicted"/>
<dbReference type="InterPro" id="IPR014729">
    <property type="entry name" value="Rossmann-like_a/b/a_fold"/>
</dbReference>
<name>C0GGE5_DETAL</name>
<dbReference type="Pfam" id="PF06508">
    <property type="entry name" value="QueC"/>
    <property type="match status" value="1"/>
</dbReference>
<evidence type="ECO:0000256" key="1">
    <source>
        <dbReference type="PIRSR" id="PIRSR006661-1"/>
    </source>
</evidence>
<dbReference type="InterPro" id="IPR052188">
    <property type="entry name" value="Ni-pincer_cofactor_biosynth"/>
</dbReference>
<dbReference type="EMBL" id="ACJM01000007">
    <property type="protein sequence ID" value="EEG77575.1"/>
    <property type="molecule type" value="Genomic_DNA"/>
</dbReference>
<dbReference type="InterPro" id="IPR018317">
    <property type="entry name" value="QueC"/>
</dbReference>
<sequence>MEQFTEKKAKLTTILEEMGSVLVAFSGGVDSSVLLAMASGTLGDKVLAVTAASETYLSEEQEVAERLAAKLQVPLQVIETEELAIPAFQDNPPERCYYCKHELFGKLTEVAKANGLQYVADGSNADDVGDWRPGMKAAAELGVRSPLKEAGFTKEDVRRLARELNLENWNKPAMACLSSRFPYGQAITKEKVNQVAAAERYLRKLGFEQLRVRHHGDTARIELPPTQLAEAVPHAPQIVEHFRQIGFTYISLDLAGYRTGSMNEVL</sequence>
<dbReference type="InterPro" id="IPR005232">
    <property type="entry name" value="LarE"/>
</dbReference>
<dbReference type="eggNOG" id="COG1606">
    <property type="taxonomic scope" value="Bacteria"/>
</dbReference>
<dbReference type="SUPFAM" id="SSF52402">
    <property type="entry name" value="Adenine nucleotide alpha hydrolases-like"/>
    <property type="match status" value="1"/>
</dbReference>
<dbReference type="PANTHER" id="PTHR43169:SF2">
    <property type="entry name" value="NAD_GMP SYNTHASE DOMAIN-CONTAINING PROTEIN"/>
    <property type="match status" value="1"/>
</dbReference>
<dbReference type="RefSeq" id="WP_008516593.1">
    <property type="nucleotide sequence ID" value="NZ_ACJM01000007.1"/>
</dbReference>
<protein>
    <submittedName>
        <fullName evidence="2">ExsB family protein</fullName>
    </submittedName>
</protein>
<dbReference type="GO" id="GO:0016783">
    <property type="term" value="F:sulfurtransferase activity"/>
    <property type="evidence" value="ECO:0007669"/>
    <property type="project" value="InterPro"/>
</dbReference>
<dbReference type="OrthoDB" id="9776919at2"/>
<dbReference type="PANTHER" id="PTHR43169">
    <property type="entry name" value="EXSB FAMILY PROTEIN"/>
    <property type="match status" value="1"/>
</dbReference>
<feature type="active site" description="Nucleophile and sulfur donor" evidence="1">
    <location>
        <position position="176"/>
    </location>
</feature>
<dbReference type="Proteomes" id="UP000006443">
    <property type="component" value="Unassembled WGS sequence"/>
</dbReference>
<keyword evidence="3" id="KW-1185">Reference proteome</keyword>
<evidence type="ECO:0000313" key="2">
    <source>
        <dbReference type="EMBL" id="EEG77575.1"/>
    </source>
</evidence>
<comment type="caution">
    <text evidence="2">The sequence shown here is derived from an EMBL/GenBank/DDBJ whole genome shotgun (WGS) entry which is preliminary data.</text>
</comment>
<dbReference type="NCBIfam" id="TIGR00268">
    <property type="entry name" value="ATP-dependent sacrificial sulfur transferase LarE"/>
    <property type="match status" value="1"/>
</dbReference>
<dbReference type="PIRSF" id="PIRSF006661">
    <property type="entry name" value="PP-lp_UCP006661"/>
    <property type="match status" value="1"/>
</dbReference>
<accession>C0GGE5</accession>
<evidence type="ECO:0000313" key="3">
    <source>
        <dbReference type="Proteomes" id="UP000006443"/>
    </source>
</evidence>
<dbReference type="AlphaFoldDB" id="C0GGE5"/>
<dbReference type="CDD" id="cd01990">
    <property type="entry name" value="LarE-like"/>
    <property type="match status" value="1"/>
</dbReference>
<dbReference type="STRING" id="555088.DealDRAFT_1698"/>
<gene>
    <name evidence="2" type="ORF">DealDRAFT_1698</name>
</gene>